<sequence>MSSSSDEELVLHRNPATSSVVGERRSSRRAVLSRKKETQHKALEEVKRTRASGNVHRVDVETLIQPVYEEVNEDEYMSIVRERQKDDFVVDDDGSGYVDHGVDIFDDEDEEDIEGGVEGPVKRKKEKREKPKKGRLDAFLSTIAPKKTKDESSVSIANDPDVEAMLNECNFDAPSQEVDLGEEYNDRYMKPPLDPHIRMTQPIKQKACMVL</sequence>
<organism evidence="5">
    <name type="scientific">Anisakis simplex</name>
    <name type="common">Herring worm</name>
    <dbReference type="NCBI Taxonomy" id="6269"/>
    <lineage>
        <taxon>Eukaryota</taxon>
        <taxon>Metazoa</taxon>
        <taxon>Ecdysozoa</taxon>
        <taxon>Nematoda</taxon>
        <taxon>Chromadorea</taxon>
        <taxon>Rhabditida</taxon>
        <taxon>Spirurina</taxon>
        <taxon>Ascaridomorpha</taxon>
        <taxon>Ascaridoidea</taxon>
        <taxon>Anisakidae</taxon>
        <taxon>Anisakis</taxon>
        <taxon>Anisakis simplex complex</taxon>
    </lineage>
</organism>
<evidence type="ECO:0000313" key="4">
    <source>
        <dbReference type="Proteomes" id="UP000267096"/>
    </source>
</evidence>
<dbReference type="Pfam" id="PF12254">
    <property type="entry name" value="DNA_pol_alpha_N"/>
    <property type="match status" value="1"/>
</dbReference>
<evidence type="ECO:0000313" key="5">
    <source>
        <dbReference type="WBParaSite" id="ASIM_0000166801-mRNA-1"/>
    </source>
</evidence>
<accession>A0A0M3J2B0</accession>
<protein>
    <submittedName>
        <fullName evidence="5">DNA_pol_alpha_N domain-containing protein</fullName>
    </submittedName>
</protein>
<reference evidence="3 4" key="2">
    <citation type="submission" date="2018-11" db="EMBL/GenBank/DDBJ databases">
        <authorList>
            <consortium name="Pathogen Informatics"/>
        </authorList>
    </citation>
    <scope>NUCLEOTIDE SEQUENCE [LARGE SCALE GENOMIC DNA]</scope>
</reference>
<dbReference type="GO" id="GO:0003697">
    <property type="term" value="F:single-stranded DNA binding"/>
    <property type="evidence" value="ECO:0007669"/>
    <property type="project" value="TreeGrafter"/>
</dbReference>
<dbReference type="EMBL" id="UYRR01001673">
    <property type="protein sequence ID" value="VDK18868.1"/>
    <property type="molecule type" value="Genomic_DNA"/>
</dbReference>
<dbReference type="GO" id="GO:0006272">
    <property type="term" value="P:leading strand elongation"/>
    <property type="evidence" value="ECO:0007669"/>
    <property type="project" value="TreeGrafter"/>
</dbReference>
<dbReference type="GO" id="GO:0003688">
    <property type="term" value="F:DNA replication origin binding"/>
    <property type="evidence" value="ECO:0007669"/>
    <property type="project" value="TreeGrafter"/>
</dbReference>
<dbReference type="GO" id="GO:0006273">
    <property type="term" value="P:lagging strand elongation"/>
    <property type="evidence" value="ECO:0007669"/>
    <property type="project" value="TreeGrafter"/>
</dbReference>
<dbReference type="InterPro" id="IPR024647">
    <property type="entry name" value="DNA_pol_a_cat_su_N"/>
</dbReference>
<dbReference type="Proteomes" id="UP000267096">
    <property type="component" value="Unassembled WGS sequence"/>
</dbReference>
<keyword evidence="4" id="KW-1185">Reference proteome</keyword>
<dbReference type="GO" id="GO:0003887">
    <property type="term" value="F:DNA-directed DNA polymerase activity"/>
    <property type="evidence" value="ECO:0007669"/>
    <property type="project" value="TreeGrafter"/>
</dbReference>
<evidence type="ECO:0000256" key="1">
    <source>
        <dbReference type="SAM" id="MobiDB-lite"/>
    </source>
</evidence>
<proteinExistence type="predicted"/>
<dbReference type="OrthoDB" id="5866399at2759"/>
<reference evidence="5" key="1">
    <citation type="submission" date="2017-02" db="UniProtKB">
        <authorList>
            <consortium name="WormBaseParasite"/>
        </authorList>
    </citation>
    <scope>IDENTIFICATION</scope>
</reference>
<evidence type="ECO:0000313" key="3">
    <source>
        <dbReference type="EMBL" id="VDK18868.1"/>
    </source>
</evidence>
<feature type="domain" description="DNA polymerase alpha catalytic subunit N-terminal" evidence="2">
    <location>
        <begin position="43"/>
        <end position="106"/>
    </location>
</feature>
<gene>
    <name evidence="3" type="ORF">ASIM_LOCUS1543</name>
</gene>
<feature type="region of interest" description="Disordered" evidence="1">
    <location>
        <begin position="109"/>
        <end position="133"/>
    </location>
</feature>
<feature type="region of interest" description="Disordered" evidence="1">
    <location>
        <begin position="1"/>
        <end position="41"/>
    </location>
</feature>
<dbReference type="GO" id="GO:1902975">
    <property type="term" value="P:mitotic DNA replication initiation"/>
    <property type="evidence" value="ECO:0007669"/>
    <property type="project" value="TreeGrafter"/>
</dbReference>
<dbReference type="PANTHER" id="PTHR45861">
    <property type="entry name" value="DNA POLYMERASE ALPHA CATALYTIC SUBUNIT"/>
    <property type="match status" value="1"/>
</dbReference>
<dbReference type="GO" id="GO:0003682">
    <property type="term" value="F:chromatin binding"/>
    <property type="evidence" value="ECO:0007669"/>
    <property type="project" value="TreeGrafter"/>
</dbReference>
<name>A0A0M3J2B0_ANISI</name>
<dbReference type="PANTHER" id="PTHR45861:SF1">
    <property type="entry name" value="DNA POLYMERASE ALPHA CATALYTIC SUBUNIT"/>
    <property type="match status" value="1"/>
</dbReference>
<dbReference type="GO" id="GO:0005658">
    <property type="term" value="C:alpha DNA polymerase:primase complex"/>
    <property type="evidence" value="ECO:0007669"/>
    <property type="project" value="TreeGrafter"/>
</dbReference>
<evidence type="ECO:0000259" key="2">
    <source>
        <dbReference type="Pfam" id="PF12254"/>
    </source>
</evidence>
<dbReference type="AlphaFoldDB" id="A0A0M3J2B0"/>
<feature type="compositionally biased region" description="Basic residues" evidence="1">
    <location>
        <begin position="122"/>
        <end position="133"/>
    </location>
</feature>
<dbReference type="WBParaSite" id="ASIM_0000166801-mRNA-1">
    <property type="protein sequence ID" value="ASIM_0000166801-mRNA-1"/>
    <property type="gene ID" value="ASIM_0000166801"/>
</dbReference>